<dbReference type="GO" id="GO:0030288">
    <property type="term" value="C:outer membrane-bounded periplasmic space"/>
    <property type="evidence" value="ECO:0007669"/>
    <property type="project" value="TreeGrafter"/>
</dbReference>
<dbReference type="InterPro" id="IPR017570">
    <property type="entry name" value="Cyt_c_NO2Rdtase_formate-dep"/>
</dbReference>
<comment type="cofactor">
    <cofactor evidence="14">
        <name>Ca(2+)</name>
        <dbReference type="ChEBI" id="CHEBI:29108"/>
    </cofactor>
    <text evidence="14">Binds 1 Ca(2+) ion per monomer.</text>
</comment>
<feature type="binding site" description="covalent" evidence="14">
    <location>
        <position position="193"/>
    </location>
    <ligand>
        <name>heme c</name>
        <dbReference type="ChEBI" id="CHEBI:61717"/>
        <label>2</label>
    </ligand>
</feature>
<dbReference type="NCBIfam" id="NF008339">
    <property type="entry name" value="PRK11125.1"/>
    <property type="match status" value="1"/>
</dbReference>
<dbReference type="STRING" id="1121485.GCA_000426485_00450"/>
<dbReference type="OrthoDB" id="9780421at2"/>
<feature type="binding site" description="axial binding residue" evidence="14">
    <location>
        <position position="156"/>
    </location>
    <ligand>
        <name>heme c</name>
        <dbReference type="ChEBI" id="CHEBI:61717"/>
        <label>1</label>
    </ligand>
    <ligandPart>
        <name>Fe</name>
        <dbReference type="ChEBI" id="CHEBI:18248"/>
    </ligandPart>
</feature>
<dbReference type="PANTHER" id="PTHR30633">
    <property type="entry name" value="CYTOCHROME C-552 RESPIRATORY NITRITE REDUCTASE"/>
    <property type="match status" value="1"/>
</dbReference>
<keyword evidence="10 14" id="KW-0249">Electron transport</keyword>
<dbReference type="CDD" id="cd00548">
    <property type="entry name" value="NrfA-like"/>
    <property type="match status" value="1"/>
</dbReference>
<feature type="binding site" description="axial binding residue" evidence="14">
    <location>
        <position position="236"/>
    </location>
    <ligand>
        <name>heme c</name>
        <dbReference type="ChEBI" id="CHEBI:61717"/>
        <label>3</label>
    </ligand>
    <ligandPart>
        <name>Fe</name>
        <dbReference type="ChEBI" id="CHEBI:18248"/>
    </ligandPart>
</feature>
<dbReference type="InterPro" id="IPR036280">
    <property type="entry name" value="Multihaem_cyt_sf"/>
</dbReference>
<feature type="binding site" description="covalent" evidence="14">
    <location>
        <position position="305"/>
    </location>
    <ligand>
        <name>heme c</name>
        <dbReference type="ChEBI" id="CHEBI:61717"/>
        <label>4</label>
    </ligand>
</feature>
<evidence type="ECO:0000256" key="1">
    <source>
        <dbReference type="ARBA" id="ARBA00004418"/>
    </source>
</evidence>
<name>A0A4Y8L1K9_9BACT</name>
<reference evidence="15 16" key="1">
    <citation type="submission" date="2019-03" db="EMBL/GenBank/DDBJ databases">
        <title>San Antonio Military Medical Center submission to MRSN (WRAIR), pending publication.</title>
        <authorList>
            <person name="Blyth D.M."/>
            <person name="Mccarthy S.L."/>
            <person name="Schall S.E."/>
            <person name="Stam J.A."/>
            <person name="Ong A.C."/>
            <person name="Mcgann P.T."/>
        </authorList>
    </citation>
    <scope>NUCLEOTIDE SEQUENCE [LARGE SCALE GENOMIC DNA]</scope>
    <source>
        <strain evidence="15 16">MRSN571793</strain>
    </source>
</reference>
<feature type="binding site" description="axial binding residue" evidence="14">
    <location>
        <position position="309"/>
    </location>
    <ligand>
        <name>heme c</name>
        <dbReference type="ChEBI" id="CHEBI:61717"/>
        <label>4</label>
    </ligand>
    <ligandPart>
        <name>Fe</name>
        <dbReference type="ChEBI" id="CHEBI:18248"/>
    </ligandPart>
</feature>
<feature type="binding site" description="axial binding residue" evidence="14">
    <location>
        <position position="298"/>
    </location>
    <ligand>
        <name>heme c</name>
        <dbReference type="ChEBI" id="CHEBI:61717"/>
        <label>5</label>
    </ligand>
    <ligandPart>
        <name>Fe</name>
        <dbReference type="ChEBI" id="CHEBI:18248"/>
    </ligandPart>
</feature>
<feature type="binding site" description="axial binding residue" evidence="14">
    <location>
        <position position="323"/>
    </location>
    <ligand>
        <name>heme c</name>
        <dbReference type="ChEBI" id="CHEBI:61717"/>
        <label>2</label>
    </ligand>
    <ligandPart>
        <name>Fe</name>
        <dbReference type="ChEBI" id="CHEBI:18248"/>
    </ligandPart>
</feature>
<keyword evidence="5 14" id="KW-0349">Heme</keyword>
<feature type="binding site" evidence="14">
    <location>
        <position position="286"/>
    </location>
    <ligand>
        <name>Ca(2+)</name>
        <dbReference type="ChEBI" id="CHEBI:29108"/>
    </ligand>
</feature>
<feature type="binding site" description="axial binding residue" evidence="14">
    <location>
        <position position="124"/>
    </location>
    <ligand>
        <name>heme c</name>
        <dbReference type="ChEBI" id="CHEBI:61717"/>
        <label>3</label>
    </ligand>
    <ligandPart>
        <name>Fe</name>
        <dbReference type="ChEBI" id="CHEBI:18248"/>
    </ligandPart>
</feature>
<evidence type="ECO:0000256" key="4">
    <source>
        <dbReference type="ARBA" id="ARBA00022448"/>
    </source>
</evidence>
<organism evidence="15 16">
    <name type="scientific">Dysgonomonas capnocytophagoides</name>
    <dbReference type="NCBI Taxonomy" id="45254"/>
    <lineage>
        <taxon>Bacteria</taxon>
        <taxon>Pseudomonadati</taxon>
        <taxon>Bacteroidota</taxon>
        <taxon>Bacteroidia</taxon>
        <taxon>Bacteroidales</taxon>
        <taxon>Dysgonomonadaceae</taxon>
        <taxon>Dysgonomonas</taxon>
    </lineage>
</organism>
<feature type="binding site" evidence="14">
    <location>
        <position position="287"/>
    </location>
    <ligand>
        <name>substrate</name>
    </ligand>
</feature>
<dbReference type="UniPathway" id="UPA00653"/>
<keyword evidence="9 14" id="KW-0106">Calcium</keyword>
<keyword evidence="12 14" id="KW-0408">Iron</keyword>
<keyword evidence="8 14" id="KW-0574">Periplasm</keyword>
<dbReference type="SUPFAM" id="SSF48695">
    <property type="entry name" value="Multiheme cytochromes"/>
    <property type="match status" value="1"/>
</dbReference>
<comment type="similarity">
    <text evidence="3 14">Belongs to the cytochrome c-552 family.</text>
</comment>
<keyword evidence="11 14" id="KW-0560">Oxidoreductase</keyword>
<evidence type="ECO:0000313" key="16">
    <source>
        <dbReference type="Proteomes" id="UP000297861"/>
    </source>
</evidence>
<keyword evidence="7 14" id="KW-0732">Signal</keyword>
<comment type="catalytic activity">
    <reaction evidence="13 14">
        <text>6 Fe(III)-[cytochrome c] + NH4(+) + 2 H2O = 6 Fe(II)-[cytochrome c] + nitrite + 8 H(+)</text>
        <dbReference type="Rhea" id="RHEA:13089"/>
        <dbReference type="Rhea" id="RHEA-COMP:10350"/>
        <dbReference type="Rhea" id="RHEA-COMP:14399"/>
        <dbReference type="ChEBI" id="CHEBI:15377"/>
        <dbReference type="ChEBI" id="CHEBI:15378"/>
        <dbReference type="ChEBI" id="CHEBI:16301"/>
        <dbReference type="ChEBI" id="CHEBI:28938"/>
        <dbReference type="ChEBI" id="CHEBI:29033"/>
        <dbReference type="ChEBI" id="CHEBI:29034"/>
        <dbReference type="EC" id="1.7.2.2"/>
    </reaction>
</comment>
<evidence type="ECO:0000256" key="11">
    <source>
        <dbReference type="ARBA" id="ARBA00023002"/>
    </source>
</evidence>
<dbReference type="RefSeq" id="WP_134436423.1">
    <property type="nucleotide sequence ID" value="NZ_JAWZLG010000017.1"/>
</dbReference>
<feature type="binding site" description="covalent" evidence="14">
    <location>
        <position position="308"/>
    </location>
    <ligand>
        <name>heme c</name>
        <dbReference type="ChEBI" id="CHEBI:61717"/>
        <label>4</label>
    </ligand>
</feature>
<dbReference type="Gene3D" id="1.10.1130.10">
    <property type="entry name" value="Flavocytochrome C3, Chain A"/>
    <property type="match status" value="1"/>
</dbReference>
<feature type="binding site" description="covalent" evidence="14">
    <location>
        <position position="152"/>
    </location>
    <ligand>
        <name>heme c</name>
        <dbReference type="ChEBI" id="CHEBI:61717"/>
        <label>1</label>
    </ligand>
</feature>
<dbReference type="GO" id="GO:0005509">
    <property type="term" value="F:calcium ion binding"/>
    <property type="evidence" value="ECO:0007669"/>
    <property type="project" value="UniProtKB-UniRule"/>
</dbReference>
<feature type="binding site" description="covalent" evidence="14">
    <location>
        <position position="339"/>
    </location>
    <ligand>
        <name>heme c</name>
        <dbReference type="ChEBI" id="CHEBI:61717"/>
        <label>5</label>
    </ligand>
</feature>
<evidence type="ECO:0000256" key="8">
    <source>
        <dbReference type="ARBA" id="ARBA00022764"/>
    </source>
</evidence>
<dbReference type="GO" id="GO:0020037">
    <property type="term" value="F:heme binding"/>
    <property type="evidence" value="ECO:0007669"/>
    <property type="project" value="InterPro"/>
</dbReference>
<comment type="caution">
    <text evidence="15">The sequence shown here is derived from an EMBL/GenBank/DDBJ whole genome shotgun (WGS) entry which is preliminary data.</text>
</comment>
<feature type="binding site" evidence="14">
    <location>
        <position position="239"/>
    </location>
    <ligand>
        <name>substrate</name>
    </ligand>
</feature>
<feature type="binding site" description="covalent" evidence="14">
    <location>
        <position position="336"/>
    </location>
    <ligand>
        <name>heme c</name>
        <dbReference type="ChEBI" id="CHEBI:61717"/>
        <label>5</label>
    </ligand>
</feature>
<feature type="binding site" evidence="14">
    <location>
        <position position="239"/>
    </location>
    <ligand>
        <name>Ca(2+)</name>
        <dbReference type="ChEBI" id="CHEBI:29108"/>
    </ligand>
</feature>
<comment type="function">
    <text evidence="14">Catalyzes the reduction of nitrite to ammonia, consuming six electrons in the process.</text>
</comment>
<evidence type="ECO:0000256" key="5">
    <source>
        <dbReference type="ARBA" id="ARBA00022617"/>
    </source>
</evidence>
<evidence type="ECO:0000256" key="7">
    <source>
        <dbReference type="ARBA" id="ARBA00022729"/>
    </source>
</evidence>
<sequence>MLTKLSEAIRKKPIIGWGLFLAVMVLVFLLGLFAASVTERRAEIASIFNNKKVEISSDTIEARNEIWGLNYPREYETWKHTADMDFRSKHQGNMEDDVLEDRPDMVVLWAGYAFSKDYKAPRGHMHALEDSRNTLRTGCPVNEGDGPQPATCWTCKSPDVPRMMNEMGIENFYKAKWGDLGAEIVNPIGCADCHDPKTMNLTITRPALIEAFQRQGRDITQATTQEMRSLVCAQCHVEYYFKGDGKYLTFPWDKGFKMEDMEAYYDSVQFSDWTHALSKTPMIKAQHPDYELFMAGPHAQRGLSCADCHMPYKAEGGIKYSDHQIMSPLKNMSGTCQTCHRESEEKLRNYVYEYQDKAFEIRDRVENELVRAHVMAKAAWDNGATDAEMKAALEDIRHSQWRWDFAAASHGGSFHAPVETQRILTHSLDKALQAQLKIQKVLFAHGVTNDIAMPDIATKAKAQAYIGLDMKKENENKAKWIQTVVPKWLEKAKANKRLIAES</sequence>
<protein>
    <recommendedName>
        <fullName evidence="14">Cytochrome c-552</fullName>
        <ecNumber evidence="14">1.7.2.2</ecNumber>
    </recommendedName>
    <alternativeName>
        <fullName evidence="14">Ammonia-forming cytochrome c nitrite reductase</fullName>
        <shortName evidence="14">Cytochrome c nitrite reductase</shortName>
    </alternativeName>
</protein>
<dbReference type="AlphaFoldDB" id="A0A4Y8L1K9"/>
<dbReference type="PANTHER" id="PTHR30633:SF0">
    <property type="entry name" value="CYTOCHROME C-552"/>
    <property type="match status" value="1"/>
</dbReference>
<feature type="binding site" description="axial binding residue" evidence="14">
    <location>
        <position position="340"/>
    </location>
    <ligand>
        <name>heme c</name>
        <dbReference type="ChEBI" id="CHEBI:61717"/>
        <label>5</label>
    </ligand>
    <ligandPart>
        <name>Fe</name>
        <dbReference type="ChEBI" id="CHEBI:18248"/>
    </ligandPart>
</feature>
<keyword evidence="6 14" id="KW-0479">Metal-binding</keyword>
<comment type="subcellular location">
    <subcellularLocation>
        <location evidence="1 14">Periplasm</location>
    </subcellularLocation>
</comment>
<evidence type="ECO:0000256" key="10">
    <source>
        <dbReference type="ARBA" id="ARBA00022982"/>
    </source>
</evidence>
<dbReference type="HAMAP" id="MF_01182">
    <property type="entry name" value="Cytochrom_C552"/>
    <property type="match status" value="1"/>
</dbReference>
<evidence type="ECO:0000256" key="13">
    <source>
        <dbReference type="ARBA" id="ARBA00049131"/>
    </source>
</evidence>
<evidence type="ECO:0000256" key="9">
    <source>
        <dbReference type="ARBA" id="ARBA00022837"/>
    </source>
</evidence>
<evidence type="ECO:0000256" key="6">
    <source>
        <dbReference type="ARBA" id="ARBA00022723"/>
    </source>
</evidence>
<comment type="pathway">
    <text evidence="2 14">Nitrogen metabolism; nitrate reduction (assimilation).</text>
</comment>
<feature type="binding site" description="covalent" evidence="14">
    <location>
        <position position="232"/>
    </location>
    <ligand>
        <name>heme c</name>
        <dbReference type="ChEBI" id="CHEBI:61717"/>
        <label>3</label>
    </ligand>
</feature>
<dbReference type="FunFam" id="1.20.140.10:FF:000014">
    <property type="entry name" value="Cytochrome c-552"/>
    <property type="match status" value="1"/>
</dbReference>
<evidence type="ECO:0000256" key="12">
    <source>
        <dbReference type="ARBA" id="ARBA00023004"/>
    </source>
</evidence>
<feature type="binding site" evidence="14">
    <location>
        <position position="284"/>
    </location>
    <ligand>
        <name>Ca(2+)</name>
        <dbReference type="ChEBI" id="CHEBI:29108"/>
    </ligand>
</feature>
<feature type="binding site" description="covalent" evidence="14">
    <location>
        <position position="155"/>
    </location>
    <ligand>
        <name>heme c</name>
        <dbReference type="ChEBI" id="CHEBI:61717"/>
        <label>1</label>
    </ligand>
</feature>
<dbReference type="GO" id="GO:0019645">
    <property type="term" value="P:anaerobic electron transport chain"/>
    <property type="evidence" value="ECO:0007669"/>
    <property type="project" value="TreeGrafter"/>
</dbReference>
<proteinExistence type="inferred from homology"/>
<dbReference type="EC" id="1.7.2.2" evidence="14"/>
<evidence type="ECO:0000313" key="15">
    <source>
        <dbReference type="EMBL" id="TFD96034.1"/>
    </source>
</evidence>
<feature type="binding site" evidence="14">
    <location>
        <position position="238"/>
    </location>
    <ligand>
        <name>Ca(2+)</name>
        <dbReference type="ChEBI" id="CHEBI:29108"/>
    </ligand>
</feature>
<dbReference type="InterPro" id="IPR003321">
    <property type="entry name" value="Cyt_c552"/>
</dbReference>
<feature type="binding site" description="covalent" evidence="14">
    <location>
        <position position="235"/>
    </location>
    <ligand>
        <name>heme c</name>
        <dbReference type="ChEBI" id="CHEBI:61717"/>
        <label>3</label>
    </ligand>
</feature>
<accession>A0A4Y8L1K9</accession>
<dbReference type="EMBL" id="SOML01000006">
    <property type="protein sequence ID" value="TFD96034.1"/>
    <property type="molecule type" value="Genomic_DNA"/>
</dbReference>
<evidence type="ECO:0000256" key="2">
    <source>
        <dbReference type="ARBA" id="ARBA00005096"/>
    </source>
</evidence>
<dbReference type="GO" id="GO:0005506">
    <property type="term" value="F:iron ion binding"/>
    <property type="evidence" value="ECO:0007669"/>
    <property type="project" value="UniProtKB-UniRule"/>
</dbReference>
<keyword evidence="16" id="KW-1185">Reference proteome</keyword>
<dbReference type="Gene3D" id="1.20.140.10">
    <property type="entry name" value="Butyryl-CoA Dehydrogenase, subunit A, domain 3"/>
    <property type="match status" value="1"/>
</dbReference>
<dbReference type="Pfam" id="PF02335">
    <property type="entry name" value="Cytochrom_C552"/>
    <property type="match status" value="1"/>
</dbReference>
<comment type="cofactor">
    <cofactor evidence="14">
        <name>heme c</name>
        <dbReference type="ChEBI" id="CHEBI:61717"/>
    </cofactor>
    <text evidence="14">Binds 5 heme c groups covalently per monomer.</text>
</comment>
<keyword evidence="4 14" id="KW-0813">Transport</keyword>
<evidence type="ECO:0000256" key="14">
    <source>
        <dbReference type="HAMAP-Rule" id="MF_01182"/>
    </source>
</evidence>
<dbReference type="Proteomes" id="UP000297861">
    <property type="component" value="Unassembled WGS sequence"/>
</dbReference>
<dbReference type="GO" id="GO:0042128">
    <property type="term" value="P:nitrate assimilation"/>
    <property type="evidence" value="ECO:0007669"/>
    <property type="project" value="UniProtKB-UniRule"/>
</dbReference>
<feature type="binding site" description="axial binding residue" evidence="14">
    <location>
        <position position="415"/>
    </location>
    <ligand>
        <name>heme c</name>
        <dbReference type="ChEBI" id="CHEBI:61717"/>
        <label>4</label>
    </ligand>
    <ligandPart>
        <name>Fe</name>
        <dbReference type="ChEBI" id="CHEBI:18248"/>
    </ligandPart>
</feature>
<feature type="binding site" description="axial binding residue" evidence="14">
    <location>
        <position position="194"/>
    </location>
    <ligand>
        <name>heme c</name>
        <dbReference type="ChEBI" id="CHEBI:61717"/>
        <label>2</label>
    </ligand>
    <ligandPart>
        <name>Fe</name>
        <dbReference type="ChEBI" id="CHEBI:18248"/>
    </ligandPart>
</feature>
<gene>
    <name evidence="14 15" type="primary">nrfA</name>
    <name evidence="15" type="ORF">E2605_10595</name>
</gene>
<evidence type="ECO:0000256" key="3">
    <source>
        <dbReference type="ARBA" id="ARBA00009288"/>
    </source>
</evidence>
<dbReference type="GO" id="GO:0042279">
    <property type="term" value="F:nitrite reductase (cytochrome, ammonia-forming) activity"/>
    <property type="evidence" value="ECO:0007669"/>
    <property type="project" value="UniProtKB-UniRule"/>
</dbReference>
<dbReference type="PIRSF" id="PIRSF000243">
    <property type="entry name" value="Cyt_c552"/>
    <property type="match status" value="1"/>
</dbReference>
<feature type="binding site" description="covalent" evidence="14">
    <location>
        <position position="190"/>
    </location>
    <ligand>
        <name>heme c</name>
        <dbReference type="ChEBI" id="CHEBI:61717"/>
        <label>2</label>
    </ligand>
</feature>